<dbReference type="SUPFAM" id="SSF48403">
    <property type="entry name" value="Ankyrin repeat"/>
    <property type="match status" value="1"/>
</dbReference>
<keyword evidence="2" id="KW-0175">Coiled coil</keyword>
<dbReference type="Pfam" id="PF12796">
    <property type="entry name" value="Ank_2"/>
    <property type="match status" value="1"/>
</dbReference>
<evidence type="ECO:0008006" key="5">
    <source>
        <dbReference type="Google" id="ProtNLM"/>
    </source>
</evidence>
<comment type="caution">
    <text evidence="3">The sequence shown here is derived from an EMBL/GenBank/DDBJ whole genome shotgun (WGS) entry which is preliminary data.</text>
</comment>
<feature type="repeat" description="ANK" evidence="1">
    <location>
        <begin position="568"/>
        <end position="600"/>
    </location>
</feature>
<dbReference type="SMART" id="SM00248">
    <property type="entry name" value="ANK"/>
    <property type="match status" value="2"/>
</dbReference>
<dbReference type="PROSITE" id="PS50297">
    <property type="entry name" value="ANK_REP_REGION"/>
    <property type="match status" value="1"/>
</dbReference>
<evidence type="ECO:0000256" key="2">
    <source>
        <dbReference type="SAM" id="Coils"/>
    </source>
</evidence>
<dbReference type="AlphaFoldDB" id="A0A8J8NZZ8"/>
<organism evidence="3 4">
    <name type="scientific">Halteria grandinella</name>
    <dbReference type="NCBI Taxonomy" id="5974"/>
    <lineage>
        <taxon>Eukaryota</taxon>
        <taxon>Sar</taxon>
        <taxon>Alveolata</taxon>
        <taxon>Ciliophora</taxon>
        <taxon>Intramacronucleata</taxon>
        <taxon>Spirotrichea</taxon>
        <taxon>Stichotrichia</taxon>
        <taxon>Sporadotrichida</taxon>
        <taxon>Halteriidae</taxon>
        <taxon>Halteria</taxon>
    </lineage>
</organism>
<keyword evidence="1" id="KW-0040">ANK repeat</keyword>
<dbReference type="OrthoDB" id="406883at2759"/>
<dbReference type="Gene3D" id="1.25.40.20">
    <property type="entry name" value="Ankyrin repeat-containing domain"/>
    <property type="match status" value="1"/>
</dbReference>
<keyword evidence="4" id="KW-1185">Reference proteome</keyword>
<dbReference type="InterPro" id="IPR036770">
    <property type="entry name" value="Ankyrin_rpt-contain_sf"/>
</dbReference>
<accession>A0A8J8NZZ8</accession>
<feature type="coiled-coil region" evidence="2">
    <location>
        <begin position="141"/>
        <end position="175"/>
    </location>
</feature>
<sequence>METTSNQLPPLEEAHPQDIKLDLNPVIISQFDSSNVIEEMKANHAQQIPVKHQQDVKSFLSPISAAKKHKFFEPAFKTSGNQLSQGSKRNLKKFTSFHHKEKVSNNAADATSSQGGTTNKKTYLLIAPIEQTATANKEQILKIAKRRISQLSDNMQNIDIEKLRKEIEAEQLKDDVVIEDAVIAIGDDVESFRSQDNSDASLYEGEISNKSKNTKVNKGRRRSHFVEYVRKKSSGFFNAAVLHAHEVDSEDFMVDDETDKRACQAKNSNMQKLFGSGMRPPHIQIDQLIPDPSLYASNVSQKTTVRRQDDYKKLQSTPLPESIRKVVRGRRQSRQKQPSHAAEDIIEESPQYVAGVSLSNQGMPIRQEPGAQINAQNATQTRTGGAGYHRGVSGGHFMKSRTYRRGDMDALNSELDIIQEAKNELDDSKQKISRAQLGLKKEIVQQQGEEPINAKKRWTKVITLLKTVNLLQKQDAKRLEQASDITSEIRRFPQKRFETLQQAYLRNNIAHIDDSFEAMRRQSKFFNALAMGGHESAQLVKHALESNPKRHMYETTNPKHMVNHENSFGLRPLYIACLHGHLELVQILVQAGANPHLTSFTNIDTKEEETVLQLCARWSHDMIMQFLLGEFKWSNKELQIAMKDAEDKSQTYKLLAAQFKKQRGGCYGFLCR</sequence>
<gene>
    <name evidence="3" type="ORF">FGO68_gene7715</name>
</gene>
<dbReference type="EMBL" id="RRYP01003796">
    <property type="protein sequence ID" value="TNV83475.1"/>
    <property type="molecule type" value="Genomic_DNA"/>
</dbReference>
<evidence type="ECO:0000313" key="4">
    <source>
        <dbReference type="Proteomes" id="UP000785679"/>
    </source>
</evidence>
<dbReference type="Proteomes" id="UP000785679">
    <property type="component" value="Unassembled WGS sequence"/>
</dbReference>
<dbReference type="PROSITE" id="PS50088">
    <property type="entry name" value="ANK_REPEAT"/>
    <property type="match status" value="1"/>
</dbReference>
<feature type="coiled-coil region" evidence="2">
    <location>
        <begin position="408"/>
        <end position="438"/>
    </location>
</feature>
<name>A0A8J8NZZ8_HALGN</name>
<proteinExistence type="predicted"/>
<dbReference type="InterPro" id="IPR002110">
    <property type="entry name" value="Ankyrin_rpt"/>
</dbReference>
<protein>
    <recommendedName>
        <fullName evidence="5">Ankyrin repeat domain-containing protein</fullName>
    </recommendedName>
</protein>
<evidence type="ECO:0000256" key="1">
    <source>
        <dbReference type="PROSITE-ProRule" id="PRU00023"/>
    </source>
</evidence>
<evidence type="ECO:0000313" key="3">
    <source>
        <dbReference type="EMBL" id="TNV83475.1"/>
    </source>
</evidence>
<reference evidence="3" key="1">
    <citation type="submission" date="2019-06" db="EMBL/GenBank/DDBJ databases">
        <authorList>
            <person name="Zheng W."/>
        </authorList>
    </citation>
    <scope>NUCLEOTIDE SEQUENCE</scope>
    <source>
        <strain evidence="3">QDHG01</strain>
    </source>
</reference>
<feature type="coiled-coil region" evidence="2">
    <location>
        <begin position="635"/>
        <end position="662"/>
    </location>
</feature>